<feature type="repeat" description="NHL" evidence="2">
    <location>
        <begin position="474"/>
        <end position="518"/>
    </location>
</feature>
<organism evidence="5">
    <name type="scientific">Hemiselmis andersenii</name>
    <name type="common">Cryptophyte alga</name>
    <dbReference type="NCBI Taxonomy" id="464988"/>
    <lineage>
        <taxon>Eukaryota</taxon>
        <taxon>Cryptophyceae</taxon>
        <taxon>Cryptomonadales</taxon>
        <taxon>Hemiselmidaceae</taxon>
        <taxon>Hemiselmis</taxon>
    </lineage>
</organism>
<evidence type="ECO:0000256" key="2">
    <source>
        <dbReference type="PROSITE-ProRule" id="PRU00504"/>
    </source>
</evidence>
<dbReference type="Pfam" id="PF01436">
    <property type="entry name" value="NHL"/>
    <property type="match status" value="3"/>
</dbReference>
<dbReference type="AlphaFoldDB" id="A0A6U2A1H3"/>
<dbReference type="SUPFAM" id="SSF54695">
    <property type="entry name" value="POZ domain"/>
    <property type="match status" value="1"/>
</dbReference>
<sequence>MEGERARMMGAEEASKDGMPHDDAGNERRKRFRDGLTHREKQGPREGLRERALSPHQVQSAQGPRWTLGAKLRSESQTPAFLAGLWAQAREGLFTDVIFSFSDGPRILAHRNVLCAKSAIFQRMFSSNMIEAKTGVINISDFSRRSFFCFLELLYLDAPGSGWDSNVDGRELWSLADKYDVQSVKDCLLRALDESNVPAAASYALSHWDPSDNPLAEACAAVGSKRIRCITALEGVSSEVIGLLLCGDVTGKRAQLDRFQLIQRWCVATNATASSAEVQGLLSRIRFGAIAREDFEAFVRTSCLVSDEQILSLRPGRVTPVRGWRVTGAIGSRGSAPGQLLEPRGIAVTMDGHIVVCDSGNKRVQVLSAIGGRELRTLGRGGGGGVDVDMEHPCRVTVCRESGHILVTDSSRNMVHRFSRDGSELLHSFGSTGVGQGQFRGAWGIAVSGGGREVYVTDINNHRVQVFDEHGAFLRSFGGQGSNAGELLMPCGVTVNHQGTEVIVVDGGNNRLAVFTPEGEFVRLVRGLGLLSALERPDDVAVGPSGEVVVSCWKQNKVEVFDAQGAYLRTHTGAEDTKEGRGRLCIPSGVALGAAGELYVVEFGGSRVRVFCDGVAAA</sequence>
<dbReference type="InterPro" id="IPR000210">
    <property type="entry name" value="BTB/POZ_dom"/>
</dbReference>
<dbReference type="InterPro" id="IPR011042">
    <property type="entry name" value="6-blade_b-propeller_TolB-like"/>
</dbReference>
<dbReference type="CDD" id="cd05819">
    <property type="entry name" value="NHL"/>
    <property type="match status" value="1"/>
</dbReference>
<dbReference type="SUPFAM" id="SSF63829">
    <property type="entry name" value="Calcium-dependent phosphotriesterase"/>
    <property type="match status" value="1"/>
</dbReference>
<evidence type="ECO:0000256" key="3">
    <source>
        <dbReference type="SAM" id="MobiDB-lite"/>
    </source>
</evidence>
<dbReference type="PANTHER" id="PTHR24104">
    <property type="entry name" value="E3 UBIQUITIN-PROTEIN LIGASE NHLRC1-RELATED"/>
    <property type="match status" value="1"/>
</dbReference>
<dbReference type="CDD" id="cd18186">
    <property type="entry name" value="BTB_POZ_ZBTB_KLHL-like"/>
    <property type="match status" value="1"/>
</dbReference>
<dbReference type="Gene3D" id="3.30.710.10">
    <property type="entry name" value="Potassium Channel Kv1.1, Chain A"/>
    <property type="match status" value="1"/>
</dbReference>
<dbReference type="SMART" id="SM00225">
    <property type="entry name" value="BTB"/>
    <property type="match status" value="1"/>
</dbReference>
<feature type="compositionally biased region" description="Basic and acidic residues" evidence="3">
    <location>
        <begin position="13"/>
        <end position="53"/>
    </location>
</feature>
<dbReference type="Pfam" id="PF00651">
    <property type="entry name" value="BTB"/>
    <property type="match status" value="1"/>
</dbReference>
<feature type="repeat" description="NHL" evidence="2">
    <location>
        <begin position="426"/>
        <end position="470"/>
    </location>
</feature>
<dbReference type="GO" id="GO:0008270">
    <property type="term" value="F:zinc ion binding"/>
    <property type="evidence" value="ECO:0007669"/>
    <property type="project" value="UniProtKB-KW"/>
</dbReference>
<dbReference type="PROSITE" id="PS50097">
    <property type="entry name" value="BTB"/>
    <property type="match status" value="1"/>
</dbReference>
<gene>
    <name evidence="5" type="ORF">HAND00432_LOCUS38074</name>
</gene>
<evidence type="ECO:0000259" key="4">
    <source>
        <dbReference type="PROSITE" id="PS50097"/>
    </source>
</evidence>
<evidence type="ECO:0000313" key="5">
    <source>
        <dbReference type="EMBL" id="CAD8987061.1"/>
    </source>
</evidence>
<accession>A0A6U2A1H3</accession>
<feature type="domain" description="BTB" evidence="4">
    <location>
        <begin position="95"/>
        <end position="155"/>
    </location>
</feature>
<feature type="repeat" description="NHL" evidence="2">
    <location>
        <begin position="330"/>
        <end position="370"/>
    </location>
</feature>
<proteinExistence type="predicted"/>
<name>A0A6U2A1H3_HEMAN</name>
<dbReference type="Gene3D" id="2.120.10.30">
    <property type="entry name" value="TolB, C-terminal domain"/>
    <property type="match status" value="2"/>
</dbReference>
<dbReference type="PROSITE" id="PS51125">
    <property type="entry name" value="NHL"/>
    <property type="match status" value="3"/>
</dbReference>
<dbReference type="EMBL" id="HBFX01063075">
    <property type="protein sequence ID" value="CAD8987061.1"/>
    <property type="molecule type" value="Transcribed_RNA"/>
</dbReference>
<dbReference type="InterPro" id="IPR011333">
    <property type="entry name" value="SKP1/BTB/POZ_sf"/>
</dbReference>
<feature type="region of interest" description="Disordered" evidence="3">
    <location>
        <begin position="1"/>
        <end position="60"/>
    </location>
</feature>
<reference evidence="5" key="1">
    <citation type="submission" date="2021-01" db="EMBL/GenBank/DDBJ databases">
        <authorList>
            <person name="Corre E."/>
            <person name="Pelletier E."/>
            <person name="Niang G."/>
            <person name="Scheremetjew M."/>
            <person name="Finn R."/>
            <person name="Kale V."/>
            <person name="Holt S."/>
            <person name="Cochrane G."/>
            <person name="Meng A."/>
            <person name="Brown T."/>
            <person name="Cohen L."/>
        </authorList>
    </citation>
    <scope>NUCLEOTIDE SEQUENCE</scope>
    <source>
        <strain evidence="5">CCMP644</strain>
    </source>
</reference>
<protein>
    <recommendedName>
        <fullName evidence="4">BTB domain-containing protein</fullName>
    </recommendedName>
</protein>
<keyword evidence="1" id="KW-0677">Repeat</keyword>
<evidence type="ECO:0000256" key="1">
    <source>
        <dbReference type="ARBA" id="ARBA00022737"/>
    </source>
</evidence>
<dbReference type="InterPro" id="IPR001258">
    <property type="entry name" value="NHL_repeat"/>
</dbReference>
<dbReference type="InterPro" id="IPR050952">
    <property type="entry name" value="TRIM-NHL_E3_ligases"/>
</dbReference>
<dbReference type="PANTHER" id="PTHR24104:SF47">
    <property type="entry name" value="E3 UBIQUITIN-PROTEIN LIGASE NHLRC1"/>
    <property type="match status" value="1"/>
</dbReference>